<name>A0ABV4R8V7_9ACTN</name>
<evidence type="ECO:0000313" key="3">
    <source>
        <dbReference type="Proteomes" id="UP001569904"/>
    </source>
</evidence>
<sequence length="164" mass="16605">MGSALLCVSLVSGIGAIIKGGAGDPGQAAVGPTKTSKSEKSDKKPSPVAEPGDVVWNSVVPAGGGRSPEWYAAMNSRDCDAITRIGPKRAQPVYQGLGAACAAGINGDGASWGPAAQALANVKQAPDSCTDAFAYRLLRDLVIAHLRQPGRPPLVIGSKSPITC</sequence>
<evidence type="ECO:0000256" key="1">
    <source>
        <dbReference type="SAM" id="MobiDB-lite"/>
    </source>
</evidence>
<feature type="compositionally biased region" description="Basic and acidic residues" evidence="1">
    <location>
        <begin position="36"/>
        <end position="45"/>
    </location>
</feature>
<comment type="caution">
    <text evidence="2">The sequence shown here is derived from an EMBL/GenBank/DDBJ whole genome shotgun (WGS) entry which is preliminary data.</text>
</comment>
<dbReference type="Proteomes" id="UP001569904">
    <property type="component" value="Unassembled WGS sequence"/>
</dbReference>
<gene>
    <name evidence="2" type="ORF">SM436_31810</name>
</gene>
<feature type="region of interest" description="Disordered" evidence="1">
    <location>
        <begin position="22"/>
        <end position="56"/>
    </location>
</feature>
<dbReference type="EMBL" id="JAXCEH010000029">
    <property type="protein sequence ID" value="MFA1558298.1"/>
    <property type="molecule type" value="Genomic_DNA"/>
</dbReference>
<protein>
    <submittedName>
        <fullName evidence="2">Uncharacterized protein</fullName>
    </submittedName>
</protein>
<keyword evidence="3" id="KW-1185">Reference proteome</keyword>
<reference evidence="2 3" key="1">
    <citation type="submission" date="2023-11" db="EMBL/GenBank/DDBJ databases">
        <title>Actinomadura monticuli sp. nov., isolated from volcanic ash.</title>
        <authorList>
            <person name="Lee S.D."/>
            <person name="Yang H."/>
            <person name="Kim I.S."/>
        </authorList>
    </citation>
    <scope>NUCLEOTIDE SEQUENCE [LARGE SCALE GENOMIC DNA]</scope>
    <source>
        <strain evidence="2 3">DSM 45346</strain>
    </source>
</reference>
<organism evidence="2 3">
    <name type="scientific">Actinomadura chokoriensis</name>
    <dbReference type="NCBI Taxonomy" id="454156"/>
    <lineage>
        <taxon>Bacteria</taxon>
        <taxon>Bacillati</taxon>
        <taxon>Actinomycetota</taxon>
        <taxon>Actinomycetes</taxon>
        <taxon>Streptosporangiales</taxon>
        <taxon>Thermomonosporaceae</taxon>
        <taxon>Actinomadura</taxon>
    </lineage>
</organism>
<dbReference type="RefSeq" id="WP_371945279.1">
    <property type="nucleotide sequence ID" value="NZ_JAXCEH010000029.1"/>
</dbReference>
<evidence type="ECO:0000313" key="2">
    <source>
        <dbReference type="EMBL" id="MFA1558298.1"/>
    </source>
</evidence>
<proteinExistence type="predicted"/>
<accession>A0ABV4R8V7</accession>